<gene>
    <name evidence="2" type="ORF">EFB08_21240</name>
</gene>
<evidence type="ECO:0000313" key="3">
    <source>
        <dbReference type="Proteomes" id="UP000272117"/>
    </source>
</evidence>
<comment type="caution">
    <text evidence="2">The sequence shown here is derived from an EMBL/GenBank/DDBJ whole genome shotgun (WGS) entry which is preliminary data.</text>
</comment>
<keyword evidence="3" id="KW-1185">Reference proteome</keyword>
<sequence>MSLITLMHAFLAVVLFFGVNLLGQYTPSNLGYYQLTTFLETDEAPAFNFIIRVLTPTVFIILISALFYSIGLDKYISNIYMIGVYYVLFRTAFNIGINRSRLINWNRFILYSLSIISLNYFVYKKFIITKSNILPDFNNMANELWIIIIIFLYNFINNIQTSDRNAQKRKDKYVEVQFAVINREYSPIIRQVTDNLRLRQIALAIIIFENFNRPKLFRIVEYINHFFNRKPHSLGIMQFTTTKFISDKESVKLGTEKLLKDYLDLKIKYLAEENRLENEEYYDETYQSRLIEEFNPDITYSYEVVQLANEINFKYFNNGPIRLFNGI</sequence>
<keyword evidence="1" id="KW-0812">Transmembrane</keyword>
<name>A0A3M9MCR7_9BACT</name>
<keyword evidence="1" id="KW-1133">Transmembrane helix</keyword>
<accession>A0A3M9MCR7</accession>
<dbReference type="EMBL" id="RJJD01000021">
    <property type="protein sequence ID" value="RNI22623.1"/>
    <property type="molecule type" value="Genomic_DNA"/>
</dbReference>
<feature type="transmembrane region" description="Helical" evidence="1">
    <location>
        <begin position="144"/>
        <end position="160"/>
    </location>
</feature>
<evidence type="ECO:0000256" key="1">
    <source>
        <dbReference type="SAM" id="Phobius"/>
    </source>
</evidence>
<organism evidence="2 3">
    <name type="scientific">Rufibacter latericius</name>
    <dbReference type="NCBI Taxonomy" id="2487040"/>
    <lineage>
        <taxon>Bacteria</taxon>
        <taxon>Pseudomonadati</taxon>
        <taxon>Bacteroidota</taxon>
        <taxon>Cytophagia</taxon>
        <taxon>Cytophagales</taxon>
        <taxon>Hymenobacteraceae</taxon>
        <taxon>Rufibacter</taxon>
    </lineage>
</organism>
<feature type="transmembrane region" description="Helical" evidence="1">
    <location>
        <begin position="47"/>
        <end position="68"/>
    </location>
</feature>
<reference evidence="2 3" key="1">
    <citation type="submission" date="2018-11" db="EMBL/GenBank/DDBJ databases">
        <title>Rufibacter latericius sp. nov., isolated from water in Baiyang Lake.</title>
        <authorList>
            <person name="Yang Y."/>
        </authorList>
    </citation>
    <scope>NUCLEOTIDE SEQUENCE [LARGE SCALE GENOMIC DNA]</scope>
    <source>
        <strain evidence="2 3">R-22-1c-1</strain>
    </source>
</reference>
<evidence type="ECO:0000313" key="2">
    <source>
        <dbReference type="EMBL" id="RNI22623.1"/>
    </source>
</evidence>
<keyword evidence="1" id="KW-0472">Membrane</keyword>
<dbReference type="AlphaFoldDB" id="A0A3M9MCR7"/>
<feature type="transmembrane region" description="Helical" evidence="1">
    <location>
        <begin position="105"/>
        <end position="123"/>
    </location>
</feature>
<dbReference type="Proteomes" id="UP000272117">
    <property type="component" value="Unassembled WGS sequence"/>
</dbReference>
<feature type="transmembrane region" description="Helical" evidence="1">
    <location>
        <begin position="75"/>
        <end position="93"/>
    </location>
</feature>
<dbReference type="RefSeq" id="WP_123128980.1">
    <property type="nucleotide sequence ID" value="NZ_RJJD01000021.1"/>
</dbReference>
<protein>
    <submittedName>
        <fullName evidence="2">Uncharacterized protein</fullName>
    </submittedName>
</protein>
<proteinExistence type="predicted"/>
<dbReference type="OrthoDB" id="7832848at2"/>